<feature type="domain" description="ABC transmembrane type-1" evidence="8">
    <location>
        <begin position="99"/>
        <end position="305"/>
    </location>
</feature>
<dbReference type="InterPro" id="IPR000515">
    <property type="entry name" value="MetI-like"/>
</dbReference>
<dbReference type="GO" id="GO:0055085">
    <property type="term" value="P:transmembrane transport"/>
    <property type="evidence" value="ECO:0007669"/>
    <property type="project" value="InterPro"/>
</dbReference>
<name>A0A6J7E5J3_9ZZZZ</name>
<accession>A0A6J7E5J3</accession>
<sequence>MFTQILRRIATGFVVLWVTLTVVFLGLDFAPGDELDVLLSAEAAASLTPDEMAAKRAELGLDRAFPIKYGIWLKKVVTGDLGYSTSEDNDIAEVLKVTVGNTAMLIFSALFFGIIIGVFFGILAAIKENTWVDYVIGSIPIFIAGIPGFILSLGLIYTVSVKMNLLPSGYMHSLTDESFLDLVKHMILPVSVLSLVLAAQLVRYTRASMLDVLSSEFIIAAKAKGISNRRVTYNHAFKNALLPVISVVGLHLPEIIAGAVITETVFTWPGMGSLAVRAAGGRDVPMVMGIVIVVAVTVIISNLITDIAYTLADPRVRLG</sequence>
<dbReference type="InterPro" id="IPR035906">
    <property type="entry name" value="MetI-like_sf"/>
</dbReference>
<proteinExistence type="predicted"/>
<dbReference type="Pfam" id="PF00528">
    <property type="entry name" value="BPD_transp_1"/>
    <property type="match status" value="1"/>
</dbReference>
<evidence type="ECO:0000256" key="6">
    <source>
        <dbReference type="ARBA" id="ARBA00023136"/>
    </source>
</evidence>
<feature type="transmembrane region" description="Helical" evidence="7">
    <location>
        <begin position="138"/>
        <end position="159"/>
    </location>
</feature>
<evidence type="ECO:0000256" key="5">
    <source>
        <dbReference type="ARBA" id="ARBA00022989"/>
    </source>
</evidence>
<dbReference type="PANTHER" id="PTHR43163">
    <property type="entry name" value="DIPEPTIDE TRANSPORT SYSTEM PERMEASE PROTEIN DPPB-RELATED"/>
    <property type="match status" value="1"/>
</dbReference>
<protein>
    <submittedName>
        <fullName evidence="10">Unannotated protein</fullName>
    </submittedName>
</protein>
<dbReference type="CDD" id="cd06261">
    <property type="entry name" value="TM_PBP2"/>
    <property type="match status" value="1"/>
</dbReference>
<evidence type="ECO:0000256" key="1">
    <source>
        <dbReference type="ARBA" id="ARBA00004651"/>
    </source>
</evidence>
<evidence type="ECO:0000256" key="3">
    <source>
        <dbReference type="ARBA" id="ARBA00022475"/>
    </source>
</evidence>
<feature type="transmembrane region" description="Helical" evidence="7">
    <location>
        <begin position="286"/>
        <end position="312"/>
    </location>
</feature>
<dbReference type="SUPFAM" id="SSF161098">
    <property type="entry name" value="MetI-like"/>
    <property type="match status" value="1"/>
</dbReference>
<feature type="transmembrane region" description="Helical" evidence="7">
    <location>
        <begin position="240"/>
        <end position="266"/>
    </location>
</feature>
<evidence type="ECO:0000259" key="8">
    <source>
        <dbReference type="PROSITE" id="PS50928"/>
    </source>
</evidence>
<evidence type="ECO:0000256" key="7">
    <source>
        <dbReference type="SAM" id="Phobius"/>
    </source>
</evidence>
<dbReference type="GO" id="GO:0005886">
    <property type="term" value="C:plasma membrane"/>
    <property type="evidence" value="ECO:0007669"/>
    <property type="project" value="UniProtKB-SubCell"/>
</dbReference>
<evidence type="ECO:0000256" key="2">
    <source>
        <dbReference type="ARBA" id="ARBA00022448"/>
    </source>
</evidence>
<keyword evidence="3" id="KW-1003">Cell membrane</keyword>
<dbReference type="PROSITE" id="PS50928">
    <property type="entry name" value="ABC_TM1"/>
    <property type="match status" value="1"/>
</dbReference>
<organism evidence="10">
    <name type="scientific">freshwater metagenome</name>
    <dbReference type="NCBI Taxonomy" id="449393"/>
    <lineage>
        <taxon>unclassified sequences</taxon>
        <taxon>metagenomes</taxon>
        <taxon>ecological metagenomes</taxon>
    </lineage>
</organism>
<dbReference type="PANTHER" id="PTHR43163:SF6">
    <property type="entry name" value="DIPEPTIDE TRANSPORT SYSTEM PERMEASE PROTEIN DPPB-RELATED"/>
    <property type="match status" value="1"/>
</dbReference>
<dbReference type="Pfam" id="PF19300">
    <property type="entry name" value="BPD_transp_1_N"/>
    <property type="match status" value="1"/>
</dbReference>
<evidence type="ECO:0000313" key="9">
    <source>
        <dbReference type="EMBL" id="CAB4784700.1"/>
    </source>
</evidence>
<dbReference type="InterPro" id="IPR045621">
    <property type="entry name" value="BPD_transp_1_N"/>
</dbReference>
<dbReference type="Gene3D" id="1.10.3720.10">
    <property type="entry name" value="MetI-like"/>
    <property type="match status" value="1"/>
</dbReference>
<evidence type="ECO:0000256" key="4">
    <source>
        <dbReference type="ARBA" id="ARBA00022692"/>
    </source>
</evidence>
<feature type="transmembrane region" description="Helical" evidence="7">
    <location>
        <begin position="179"/>
        <end position="199"/>
    </location>
</feature>
<dbReference type="EMBL" id="CAEZZS010000077">
    <property type="protein sequence ID" value="CAB4784700.1"/>
    <property type="molecule type" value="Genomic_DNA"/>
</dbReference>
<feature type="transmembrane region" description="Helical" evidence="7">
    <location>
        <begin position="103"/>
        <end position="126"/>
    </location>
</feature>
<gene>
    <name evidence="9" type="ORF">UFOPK2922_01267</name>
    <name evidence="10" type="ORF">UFOPK3306_01231</name>
</gene>
<dbReference type="EMBL" id="CAFBLI010000127">
    <property type="protein sequence ID" value="CAB4876535.1"/>
    <property type="molecule type" value="Genomic_DNA"/>
</dbReference>
<dbReference type="AlphaFoldDB" id="A0A6J7E5J3"/>
<reference evidence="10" key="1">
    <citation type="submission" date="2020-05" db="EMBL/GenBank/DDBJ databases">
        <authorList>
            <person name="Chiriac C."/>
            <person name="Salcher M."/>
            <person name="Ghai R."/>
            <person name="Kavagutti S V."/>
        </authorList>
    </citation>
    <scope>NUCLEOTIDE SEQUENCE</scope>
</reference>
<comment type="subcellular location">
    <subcellularLocation>
        <location evidence="1">Cell membrane</location>
        <topology evidence="1">Multi-pass membrane protein</topology>
    </subcellularLocation>
</comment>
<evidence type="ECO:0000313" key="10">
    <source>
        <dbReference type="EMBL" id="CAB4876535.1"/>
    </source>
</evidence>
<keyword evidence="6 7" id="KW-0472">Membrane</keyword>
<feature type="transmembrane region" description="Helical" evidence="7">
    <location>
        <begin position="12"/>
        <end position="30"/>
    </location>
</feature>
<keyword evidence="4 7" id="KW-0812">Transmembrane</keyword>
<keyword evidence="2" id="KW-0813">Transport</keyword>
<keyword evidence="5 7" id="KW-1133">Transmembrane helix</keyword>